<dbReference type="PANTHER" id="PTHR33112">
    <property type="entry name" value="DOMAIN PROTEIN, PUTATIVE-RELATED"/>
    <property type="match status" value="1"/>
</dbReference>
<evidence type="ECO:0000259" key="1">
    <source>
        <dbReference type="Pfam" id="PF06985"/>
    </source>
</evidence>
<proteinExistence type="predicted"/>
<evidence type="ECO:0000313" key="2">
    <source>
        <dbReference type="EMBL" id="KAK4444751.1"/>
    </source>
</evidence>
<dbReference type="PANTHER" id="PTHR33112:SF16">
    <property type="entry name" value="HETEROKARYON INCOMPATIBILITY DOMAIN-CONTAINING PROTEIN"/>
    <property type="match status" value="1"/>
</dbReference>
<sequence>MRHAQARIAQWMEDCKRNHPNCLGGAPMPLPTRVIAVGTEGAEPFLYETKGAMGQYTALSHCWGPPDKRPPTTVRANLSVRKRGIPIGELSPTFLEAVQLTRALGIPYLWIDSLCIIQDDERDWAREAARMADVYTNAALTISATGAADSKVGLLQPVSSRKLPPSMLLDTGPGEASEELRRIYGRRTDLQETIDDLFAPHIVERSAARDNAEPLFSRAWTLQEWVLSRRVVHFATGELLWDCLGAEGCECQGARLVPRQGRHGIWRRVFEPGSEVDKNRLEDPEWVWRKTVMIFTSRQITYDSDKLPALSGVAKSLAAERPADGGYIAGHWRSELPLSLLWRRGYMFGTKTPTSRPAKYHAPSWSWASVNGPIWYGDQHRGDICCKALDVSYELASPLNPYGALQSASLVVSGMIANVGGCVDIDHEDLTRGLRKPVDVMFISDIWEEGMARTTQDVVFLLVLSEWDSYSRELRCDGLALLAADSVGGVDRFTRVGKLSLTVGPRTGAEKKWRKSIKSKAELDEIWMAEFRASERTIIII</sequence>
<dbReference type="Pfam" id="PF06985">
    <property type="entry name" value="HET"/>
    <property type="match status" value="1"/>
</dbReference>
<evidence type="ECO:0000313" key="3">
    <source>
        <dbReference type="Proteomes" id="UP001321760"/>
    </source>
</evidence>
<accession>A0AAV9GAZ6</accession>
<protein>
    <submittedName>
        <fullName evidence="2">Heterokaryon incompatibility protein-domain-containing protein</fullName>
    </submittedName>
</protein>
<organism evidence="2 3">
    <name type="scientific">Podospora aff. communis PSN243</name>
    <dbReference type="NCBI Taxonomy" id="3040156"/>
    <lineage>
        <taxon>Eukaryota</taxon>
        <taxon>Fungi</taxon>
        <taxon>Dikarya</taxon>
        <taxon>Ascomycota</taxon>
        <taxon>Pezizomycotina</taxon>
        <taxon>Sordariomycetes</taxon>
        <taxon>Sordariomycetidae</taxon>
        <taxon>Sordariales</taxon>
        <taxon>Podosporaceae</taxon>
        <taxon>Podospora</taxon>
    </lineage>
</organism>
<dbReference type="AlphaFoldDB" id="A0AAV9GAZ6"/>
<name>A0AAV9GAZ6_9PEZI</name>
<feature type="domain" description="Heterokaryon incompatibility" evidence="1">
    <location>
        <begin position="56"/>
        <end position="224"/>
    </location>
</feature>
<dbReference type="EMBL" id="MU865973">
    <property type="protein sequence ID" value="KAK4444751.1"/>
    <property type="molecule type" value="Genomic_DNA"/>
</dbReference>
<comment type="caution">
    <text evidence="2">The sequence shown here is derived from an EMBL/GenBank/DDBJ whole genome shotgun (WGS) entry which is preliminary data.</text>
</comment>
<reference evidence="2" key="2">
    <citation type="submission" date="2023-05" db="EMBL/GenBank/DDBJ databases">
        <authorList>
            <consortium name="Lawrence Berkeley National Laboratory"/>
            <person name="Steindorff A."/>
            <person name="Hensen N."/>
            <person name="Bonometti L."/>
            <person name="Westerberg I."/>
            <person name="Brannstrom I.O."/>
            <person name="Guillou S."/>
            <person name="Cros-Aarteil S."/>
            <person name="Calhoun S."/>
            <person name="Haridas S."/>
            <person name="Kuo A."/>
            <person name="Mondo S."/>
            <person name="Pangilinan J."/>
            <person name="Riley R."/>
            <person name="Labutti K."/>
            <person name="Andreopoulos B."/>
            <person name="Lipzen A."/>
            <person name="Chen C."/>
            <person name="Yanf M."/>
            <person name="Daum C."/>
            <person name="Ng V."/>
            <person name="Clum A."/>
            <person name="Ohm R."/>
            <person name="Martin F."/>
            <person name="Silar P."/>
            <person name="Natvig D."/>
            <person name="Lalanne C."/>
            <person name="Gautier V."/>
            <person name="Ament-Velasquez S.L."/>
            <person name="Kruys A."/>
            <person name="Hutchinson M.I."/>
            <person name="Powell A.J."/>
            <person name="Barry K."/>
            <person name="Miller A.N."/>
            <person name="Grigoriev I.V."/>
            <person name="Debuchy R."/>
            <person name="Gladieux P."/>
            <person name="Thoren M.H."/>
            <person name="Johannesson H."/>
        </authorList>
    </citation>
    <scope>NUCLEOTIDE SEQUENCE</scope>
    <source>
        <strain evidence="2">PSN243</strain>
    </source>
</reference>
<reference evidence="2" key="1">
    <citation type="journal article" date="2023" name="Mol. Phylogenet. Evol.">
        <title>Genome-scale phylogeny and comparative genomics of the fungal order Sordariales.</title>
        <authorList>
            <person name="Hensen N."/>
            <person name="Bonometti L."/>
            <person name="Westerberg I."/>
            <person name="Brannstrom I.O."/>
            <person name="Guillou S."/>
            <person name="Cros-Aarteil S."/>
            <person name="Calhoun S."/>
            <person name="Haridas S."/>
            <person name="Kuo A."/>
            <person name="Mondo S."/>
            <person name="Pangilinan J."/>
            <person name="Riley R."/>
            <person name="LaButti K."/>
            <person name="Andreopoulos B."/>
            <person name="Lipzen A."/>
            <person name="Chen C."/>
            <person name="Yan M."/>
            <person name="Daum C."/>
            <person name="Ng V."/>
            <person name="Clum A."/>
            <person name="Steindorff A."/>
            <person name="Ohm R.A."/>
            <person name="Martin F."/>
            <person name="Silar P."/>
            <person name="Natvig D.O."/>
            <person name="Lalanne C."/>
            <person name="Gautier V."/>
            <person name="Ament-Velasquez S.L."/>
            <person name="Kruys A."/>
            <person name="Hutchinson M.I."/>
            <person name="Powell A.J."/>
            <person name="Barry K."/>
            <person name="Miller A.N."/>
            <person name="Grigoriev I.V."/>
            <person name="Debuchy R."/>
            <person name="Gladieux P."/>
            <person name="Hiltunen Thoren M."/>
            <person name="Johannesson H."/>
        </authorList>
    </citation>
    <scope>NUCLEOTIDE SEQUENCE</scope>
    <source>
        <strain evidence="2">PSN243</strain>
    </source>
</reference>
<dbReference type="Proteomes" id="UP001321760">
    <property type="component" value="Unassembled WGS sequence"/>
</dbReference>
<keyword evidence="3" id="KW-1185">Reference proteome</keyword>
<gene>
    <name evidence="2" type="ORF">QBC34DRAFT_359549</name>
</gene>
<dbReference type="InterPro" id="IPR010730">
    <property type="entry name" value="HET"/>
</dbReference>